<keyword evidence="1" id="KW-0863">Zinc-finger</keyword>
<dbReference type="Gene3D" id="3.30.40.10">
    <property type="entry name" value="Zinc/RING finger domain, C3HC4 (zinc finger)"/>
    <property type="match status" value="1"/>
</dbReference>
<dbReference type="PANTHER" id="PTHR22765">
    <property type="entry name" value="RING FINGER AND PROTEASE ASSOCIATED DOMAIN-CONTAINING"/>
    <property type="match status" value="1"/>
</dbReference>
<dbReference type="AlphaFoldDB" id="S8BSA7"/>
<feature type="non-terminal residue" evidence="3">
    <location>
        <position position="65"/>
    </location>
</feature>
<organism evidence="3 4">
    <name type="scientific">Genlisea aurea</name>
    <dbReference type="NCBI Taxonomy" id="192259"/>
    <lineage>
        <taxon>Eukaryota</taxon>
        <taxon>Viridiplantae</taxon>
        <taxon>Streptophyta</taxon>
        <taxon>Embryophyta</taxon>
        <taxon>Tracheophyta</taxon>
        <taxon>Spermatophyta</taxon>
        <taxon>Magnoliopsida</taxon>
        <taxon>eudicotyledons</taxon>
        <taxon>Gunneridae</taxon>
        <taxon>Pentapetalae</taxon>
        <taxon>asterids</taxon>
        <taxon>lamiids</taxon>
        <taxon>Lamiales</taxon>
        <taxon>Lentibulariaceae</taxon>
        <taxon>Genlisea</taxon>
    </lineage>
</organism>
<evidence type="ECO:0000313" key="3">
    <source>
        <dbReference type="EMBL" id="EPS57435.1"/>
    </source>
</evidence>
<dbReference type="InterPro" id="IPR013083">
    <property type="entry name" value="Znf_RING/FYVE/PHD"/>
</dbReference>
<dbReference type="SUPFAM" id="SSF57850">
    <property type="entry name" value="RING/U-box"/>
    <property type="match status" value="1"/>
</dbReference>
<evidence type="ECO:0000259" key="2">
    <source>
        <dbReference type="PROSITE" id="PS50089"/>
    </source>
</evidence>
<keyword evidence="1" id="KW-0479">Metal-binding</keyword>
<sequence>NVQVLKRKPGMTPEKNCSICLEGYSKNSEVVSELKCGHCFHGDCIVKWLENRRSCPECRYEWKVD</sequence>
<dbReference type="PANTHER" id="PTHR22765:SF434">
    <property type="entry name" value="GB|AAD18119.1-RELATED"/>
    <property type="match status" value="1"/>
</dbReference>
<gene>
    <name evidence="3" type="ORF">M569_17383</name>
</gene>
<keyword evidence="1" id="KW-0862">Zinc</keyword>
<dbReference type="Proteomes" id="UP000015453">
    <property type="component" value="Unassembled WGS sequence"/>
</dbReference>
<dbReference type="GO" id="GO:0008270">
    <property type="term" value="F:zinc ion binding"/>
    <property type="evidence" value="ECO:0007669"/>
    <property type="project" value="UniProtKB-KW"/>
</dbReference>
<evidence type="ECO:0000256" key="1">
    <source>
        <dbReference type="PROSITE-ProRule" id="PRU00175"/>
    </source>
</evidence>
<dbReference type="Pfam" id="PF13639">
    <property type="entry name" value="zf-RING_2"/>
    <property type="match status" value="1"/>
</dbReference>
<feature type="domain" description="RING-type" evidence="2">
    <location>
        <begin position="17"/>
        <end position="59"/>
    </location>
</feature>
<dbReference type="OrthoDB" id="899952at2759"/>
<dbReference type="EMBL" id="AUSU01010231">
    <property type="protein sequence ID" value="EPS57435.1"/>
    <property type="molecule type" value="Genomic_DNA"/>
</dbReference>
<proteinExistence type="predicted"/>
<dbReference type="SMART" id="SM00184">
    <property type="entry name" value="RING"/>
    <property type="match status" value="1"/>
</dbReference>
<evidence type="ECO:0000313" key="4">
    <source>
        <dbReference type="Proteomes" id="UP000015453"/>
    </source>
</evidence>
<dbReference type="GO" id="GO:0006511">
    <property type="term" value="P:ubiquitin-dependent protein catabolic process"/>
    <property type="evidence" value="ECO:0007669"/>
    <property type="project" value="TreeGrafter"/>
</dbReference>
<name>S8BSA7_9LAMI</name>
<feature type="non-terminal residue" evidence="3">
    <location>
        <position position="1"/>
    </location>
</feature>
<dbReference type="GO" id="GO:0061630">
    <property type="term" value="F:ubiquitin protein ligase activity"/>
    <property type="evidence" value="ECO:0007669"/>
    <property type="project" value="TreeGrafter"/>
</dbReference>
<comment type="caution">
    <text evidence="3">The sequence shown here is derived from an EMBL/GenBank/DDBJ whole genome shotgun (WGS) entry which is preliminary data.</text>
</comment>
<dbReference type="InterPro" id="IPR051826">
    <property type="entry name" value="E3_ubiquitin-ligase_domain"/>
</dbReference>
<reference evidence="3 4" key="1">
    <citation type="journal article" date="2013" name="BMC Genomics">
        <title>The miniature genome of a carnivorous plant Genlisea aurea contains a low number of genes and short non-coding sequences.</title>
        <authorList>
            <person name="Leushkin E.V."/>
            <person name="Sutormin R.A."/>
            <person name="Nabieva E.R."/>
            <person name="Penin A.A."/>
            <person name="Kondrashov A.S."/>
            <person name="Logacheva M.D."/>
        </authorList>
    </citation>
    <scope>NUCLEOTIDE SEQUENCE [LARGE SCALE GENOMIC DNA]</scope>
</reference>
<dbReference type="PROSITE" id="PS50089">
    <property type="entry name" value="ZF_RING_2"/>
    <property type="match status" value="1"/>
</dbReference>
<keyword evidence="4" id="KW-1185">Reference proteome</keyword>
<accession>S8BSA7</accession>
<protein>
    <recommendedName>
        <fullName evidence="2">RING-type domain-containing protein</fullName>
    </recommendedName>
</protein>
<dbReference type="InterPro" id="IPR001841">
    <property type="entry name" value="Znf_RING"/>
</dbReference>